<dbReference type="InterPro" id="IPR006620">
    <property type="entry name" value="Pro_4_hyd_alph"/>
</dbReference>
<dbReference type="AlphaFoldDB" id="A0A370D9V3"/>
<dbReference type="GO" id="GO:0051213">
    <property type="term" value="F:dioxygenase activity"/>
    <property type="evidence" value="ECO:0007669"/>
    <property type="project" value="UniProtKB-KW"/>
</dbReference>
<keyword evidence="4" id="KW-0560">Oxidoreductase</keyword>
<evidence type="ECO:0000259" key="6">
    <source>
        <dbReference type="SMART" id="SM00702"/>
    </source>
</evidence>
<comment type="cofactor">
    <cofactor evidence="1">
        <name>L-ascorbate</name>
        <dbReference type="ChEBI" id="CHEBI:38290"/>
    </cofactor>
</comment>
<dbReference type="PANTHER" id="PTHR10869">
    <property type="entry name" value="PROLYL 4-HYDROXYLASE ALPHA SUBUNIT"/>
    <property type="match status" value="1"/>
</dbReference>
<organism evidence="7 8">
    <name type="scientific">endosymbiont of Galathealinum brachiosum</name>
    <dbReference type="NCBI Taxonomy" id="2200906"/>
    <lineage>
        <taxon>Bacteria</taxon>
        <taxon>Pseudomonadati</taxon>
        <taxon>Pseudomonadota</taxon>
        <taxon>Gammaproteobacteria</taxon>
        <taxon>sulfur-oxidizing symbionts</taxon>
    </lineage>
</organism>
<evidence type="ECO:0000256" key="2">
    <source>
        <dbReference type="ARBA" id="ARBA00022723"/>
    </source>
</evidence>
<comment type="caution">
    <text evidence="7">The sequence shown here is derived from an EMBL/GenBank/DDBJ whole genome shotgun (WGS) entry which is preliminary data.</text>
</comment>
<dbReference type="GO" id="GO:0016705">
    <property type="term" value="F:oxidoreductase activity, acting on paired donors, with incorporation or reduction of molecular oxygen"/>
    <property type="evidence" value="ECO:0007669"/>
    <property type="project" value="InterPro"/>
</dbReference>
<evidence type="ECO:0000313" key="8">
    <source>
        <dbReference type="Proteomes" id="UP000254266"/>
    </source>
</evidence>
<dbReference type="PANTHER" id="PTHR10869:SF246">
    <property type="entry name" value="TRANSMEMBRANE PROLYL 4-HYDROXYLASE"/>
    <property type="match status" value="1"/>
</dbReference>
<accession>A0A370D9V3</accession>
<dbReference type="InterPro" id="IPR045054">
    <property type="entry name" value="P4HA-like"/>
</dbReference>
<dbReference type="GO" id="GO:0005506">
    <property type="term" value="F:iron ion binding"/>
    <property type="evidence" value="ECO:0007669"/>
    <property type="project" value="InterPro"/>
</dbReference>
<dbReference type="EMBL" id="QFXC01000013">
    <property type="protein sequence ID" value="RDH81067.1"/>
    <property type="molecule type" value="Genomic_DNA"/>
</dbReference>
<evidence type="ECO:0000256" key="4">
    <source>
        <dbReference type="ARBA" id="ARBA00023002"/>
    </source>
</evidence>
<dbReference type="Pfam" id="PF13640">
    <property type="entry name" value="2OG-FeII_Oxy_3"/>
    <property type="match status" value="1"/>
</dbReference>
<dbReference type="InterPro" id="IPR044862">
    <property type="entry name" value="Pro_4_hyd_alph_FE2OG_OXY"/>
</dbReference>
<gene>
    <name evidence="7" type="ORF">DIZ80_13185</name>
</gene>
<dbReference type="Gene3D" id="2.60.120.620">
    <property type="entry name" value="q2cbj1_9rhob like domain"/>
    <property type="match status" value="1"/>
</dbReference>
<evidence type="ECO:0000256" key="5">
    <source>
        <dbReference type="ARBA" id="ARBA00023004"/>
    </source>
</evidence>
<sequence length="202" mass="23718">MYHDSTQRKPLVNFKEVKENSFIFINENALPKDICREMIRRFESDKEAQYRGRIGQDFKEDHNIKKSTDLAIHAHEHWRDISQELMRSLGQSLREFSDAFPFFKGPFKDVGYNMQRTSEGEYYNWHIDGGSHEFADRQLVALWYLNDVEGPGGATEFMFQDVAVQPKEGALVLFPTFWTHEHRNSQLEKGVKYVATTWLSFA</sequence>
<keyword evidence="2" id="KW-0479">Metal-binding</keyword>
<proteinExistence type="predicted"/>
<protein>
    <submittedName>
        <fullName evidence="7">2OG-Fe(II) oxygenase</fullName>
    </submittedName>
</protein>
<dbReference type="SMART" id="SM00702">
    <property type="entry name" value="P4Hc"/>
    <property type="match status" value="1"/>
</dbReference>
<dbReference type="Proteomes" id="UP000254266">
    <property type="component" value="Unassembled WGS sequence"/>
</dbReference>
<feature type="domain" description="Prolyl 4-hydroxylase alpha subunit" evidence="6">
    <location>
        <begin position="21"/>
        <end position="200"/>
    </location>
</feature>
<reference evidence="7 8" key="1">
    <citation type="journal article" date="2018" name="ISME J.">
        <title>Endosymbiont genomes yield clues of tubeworm success.</title>
        <authorList>
            <person name="Li Y."/>
            <person name="Liles M.R."/>
            <person name="Halanych K.M."/>
        </authorList>
    </citation>
    <scope>NUCLEOTIDE SEQUENCE [LARGE SCALE GENOMIC DNA]</scope>
    <source>
        <strain evidence="7">A1464</strain>
    </source>
</reference>
<evidence type="ECO:0000256" key="1">
    <source>
        <dbReference type="ARBA" id="ARBA00001961"/>
    </source>
</evidence>
<keyword evidence="8" id="KW-1185">Reference proteome</keyword>
<name>A0A370D9V3_9GAMM</name>
<dbReference type="GO" id="GO:0031418">
    <property type="term" value="F:L-ascorbic acid binding"/>
    <property type="evidence" value="ECO:0007669"/>
    <property type="project" value="InterPro"/>
</dbReference>
<evidence type="ECO:0000313" key="7">
    <source>
        <dbReference type="EMBL" id="RDH81067.1"/>
    </source>
</evidence>
<evidence type="ECO:0000256" key="3">
    <source>
        <dbReference type="ARBA" id="ARBA00022964"/>
    </source>
</evidence>
<keyword evidence="3" id="KW-0223">Dioxygenase</keyword>
<keyword evidence="5" id="KW-0408">Iron</keyword>